<dbReference type="InterPro" id="IPR012337">
    <property type="entry name" value="RNaseH-like_sf"/>
</dbReference>
<dbReference type="InterPro" id="IPR002156">
    <property type="entry name" value="RNaseH_domain"/>
</dbReference>
<dbReference type="SUPFAM" id="SSF53098">
    <property type="entry name" value="Ribonuclease H-like"/>
    <property type="match status" value="1"/>
</dbReference>
<proteinExistence type="predicted"/>
<dbReference type="PROSITE" id="PS50879">
    <property type="entry name" value="RNASE_H_1"/>
    <property type="match status" value="1"/>
</dbReference>
<evidence type="ECO:0000313" key="2">
    <source>
        <dbReference type="EMBL" id="MBS9335879.1"/>
    </source>
</evidence>
<accession>A0ABS5QU68</accession>
<sequence>MIQIQTDAAFRQDTKEAAAGIVFVKDKIQQALKGPLPPCQDNHQAEFLALIWGLKQVQEELKDGSLIEIQSDSKLLVSSLQKRYAKHYQEEVDAILDLLPNPELTFFVWVRDGQNKGPHQLAWQRLNQQ</sequence>
<gene>
    <name evidence="2" type="ORF">G6R28_01340</name>
</gene>
<comment type="caution">
    <text evidence="2">The sequence shown here is derived from an EMBL/GenBank/DDBJ whole genome shotgun (WGS) entry which is preliminary data.</text>
</comment>
<dbReference type="Proteomes" id="UP000735205">
    <property type="component" value="Unassembled WGS sequence"/>
</dbReference>
<name>A0ABS5QU68_9LACO</name>
<evidence type="ECO:0000313" key="3">
    <source>
        <dbReference type="Proteomes" id="UP000735205"/>
    </source>
</evidence>
<dbReference type="Pfam" id="PF13456">
    <property type="entry name" value="RVT_3"/>
    <property type="match status" value="1"/>
</dbReference>
<dbReference type="CDD" id="cd09279">
    <property type="entry name" value="RNase_HI_like"/>
    <property type="match status" value="1"/>
</dbReference>
<dbReference type="RefSeq" id="WP_213792445.1">
    <property type="nucleotide sequence ID" value="NZ_JAAMFJ010000001.1"/>
</dbReference>
<reference evidence="2 3" key="1">
    <citation type="submission" date="2020-02" db="EMBL/GenBank/DDBJ databases">
        <title>Fructobacillus sp. isolated from paper mulberry of Taiwan.</title>
        <authorList>
            <person name="Lin S.-T."/>
        </authorList>
    </citation>
    <scope>NUCLEOTIDE SEQUENCE [LARGE SCALE GENOMIC DNA]</scope>
    <source>
        <strain evidence="2 3">M1-21</strain>
    </source>
</reference>
<protein>
    <submittedName>
        <fullName evidence="2">Ribonuclease HI family protein</fullName>
    </submittedName>
</protein>
<dbReference type="InterPro" id="IPR036397">
    <property type="entry name" value="RNaseH_sf"/>
</dbReference>
<keyword evidence="3" id="KW-1185">Reference proteome</keyword>
<feature type="domain" description="RNase H type-1" evidence="1">
    <location>
        <begin position="1"/>
        <end position="129"/>
    </location>
</feature>
<dbReference type="EMBL" id="JAAMFJ010000001">
    <property type="protein sequence ID" value="MBS9335879.1"/>
    <property type="molecule type" value="Genomic_DNA"/>
</dbReference>
<evidence type="ECO:0000259" key="1">
    <source>
        <dbReference type="PROSITE" id="PS50879"/>
    </source>
</evidence>
<organism evidence="2 3">
    <name type="scientific">Fructobacillus papyrifericola</name>
    <dbReference type="NCBI Taxonomy" id="2713172"/>
    <lineage>
        <taxon>Bacteria</taxon>
        <taxon>Bacillati</taxon>
        <taxon>Bacillota</taxon>
        <taxon>Bacilli</taxon>
        <taxon>Lactobacillales</taxon>
        <taxon>Lactobacillaceae</taxon>
        <taxon>Fructobacillus</taxon>
    </lineage>
</organism>
<dbReference type="Gene3D" id="3.30.420.10">
    <property type="entry name" value="Ribonuclease H-like superfamily/Ribonuclease H"/>
    <property type="match status" value="1"/>
</dbReference>